<evidence type="ECO:0000256" key="10">
    <source>
        <dbReference type="ARBA" id="ARBA00023235"/>
    </source>
</evidence>
<feature type="domain" description="UvrD-like helicase C-terminal" evidence="17">
    <location>
        <begin position="500"/>
        <end position="799"/>
    </location>
</feature>
<comment type="catalytic activity">
    <reaction evidence="11 13">
        <text>Couples ATP hydrolysis with the unwinding of duplex DNA by translocating in the 3'-5' direction.</text>
        <dbReference type="EC" id="5.6.2.4"/>
    </reaction>
</comment>
<dbReference type="EC" id="3.1.-.-" evidence="13"/>
<dbReference type="PANTHER" id="PTHR11070:SF48">
    <property type="entry name" value="ATP-DEPENDENT HELICASE_NUCLEASE SUBUNIT A"/>
    <property type="match status" value="1"/>
</dbReference>
<keyword evidence="19" id="KW-1185">Reference proteome</keyword>
<dbReference type="PROSITE" id="PS51198">
    <property type="entry name" value="UVRD_HELICASE_ATP_BIND"/>
    <property type="match status" value="1"/>
</dbReference>
<dbReference type="GO" id="GO:0005829">
    <property type="term" value="C:cytosol"/>
    <property type="evidence" value="ECO:0007669"/>
    <property type="project" value="TreeGrafter"/>
</dbReference>
<dbReference type="GO" id="GO:0005524">
    <property type="term" value="F:ATP binding"/>
    <property type="evidence" value="ECO:0007669"/>
    <property type="project" value="UniProtKB-UniRule"/>
</dbReference>
<name>A0A0D0Y3R8_9LACO</name>
<comment type="catalytic activity">
    <reaction evidence="12 13">
        <text>ATP + H2O = ADP + phosphate + H(+)</text>
        <dbReference type="Rhea" id="RHEA:13065"/>
        <dbReference type="ChEBI" id="CHEBI:15377"/>
        <dbReference type="ChEBI" id="CHEBI:15378"/>
        <dbReference type="ChEBI" id="CHEBI:30616"/>
        <dbReference type="ChEBI" id="CHEBI:43474"/>
        <dbReference type="ChEBI" id="CHEBI:456216"/>
        <dbReference type="EC" id="5.6.2.4"/>
    </reaction>
</comment>
<dbReference type="SUPFAM" id="SSF52540">
    <property type="entry name" value="P-loop containing nucleoside triphosphate hydrolases"/>
    <property type="match status" value="1"/>
</dbReference>
<gene>
    <name evidence="13" type="primary">addA</name>
    <name evidence="18" type="ORF">WDC_1514</name>
</gene>
<dbReference type="AlphaFoldDB" id="A0A0D0Y3R8"/>
<organism evidence="18 19">
    <name type="scientific">Paucilactobacillus wasatchensis</name>
    <dbReference type="NCBI Taxonomy" id="1335616"/>
    <lineage>
        <taxon>Bacteria</taxon>
        <taxon>Bacillati</taxon>
        <taxon>Bacillota</taxon>
        <taxon>Bacilli</taxon>
        <taxon>Lactobacillales</taxon>
        <taxon>Lactobacillaceae</taxon>
        <taxon>Paucilactobacillus</taxon>
    </lineage>
</organism>
<evidence type="ECO:0000256" key="4">
    <source>
        <dbReference type="ARBA" id="ARBA00022801"/>
    </source>
</evidence>
<dbReference type="InterPro" id="IPR014152">
    <property type="entry name" value="AddA"/>
</dbReference>
<accession>A0A0D0Y3R8</accession>
<feature type="binding site" evidence="14">
    <location>
        <begin position="25"/>
        <end position="32"/>
    </location>
    <ligand>
        <name>ATP</name>
        <dbReference type="ChEBI" id="CHEBI:30616"/>
    </ligand>
</feature>
<evidence type="ECO:0000256" key="6">
    <source>
        <dbReference type="ARBA" id="ARBA00022839"/>
    </source>
</evidence>
<dbReference type="InterPro" id="IPR011604">
    <property type="entry name" value="PDDEXK-like_dom_sf"/>
</dbReference>
<keyword evidence="10 13" id="KW-0413">Isomerase</keyword>
<comment type="function">
    <text evidence="13">The heterodimer acts as both an ATP-dependent DNA helicase and an ATP-dependent, dual-direction single-stranded exonuclease. Recognizes the chi site generating a DNA molecule suitable for the initiation of homologous recombination. The AddA nuclease domain is required for chi fragment generation; this subunit has the helicase and 3' -&gt; 5' nuclease activities.</text>
</comment>
<dbReference type="OrthoDB" id="9810135at2"/>
<dbReference type="Pfam" id="PF00580">
    <property type="entry name" value="UvrD-helicase"/>
    <property type="match status" value="1"/>
</dbReference>
<evidence type="ECO:0000313" key="18">
    <source>
        <dbReference type="EMBL" id="KIS02898.1"/>
    </source>
</evidence>
<evidence type="ECO:0000256" key="7">
    <source>
        <dbReference type="ARBA" id="ARBA00022840"/>
    </source>
</evidence>
<evidence type="ECO:0000313" key="19">
    <source>
        <dbReference type="Proteomes" id="UP000032279"/>
    </source>
</evidence>
<dbReference type="CDD" id="cd17932">
    <property type="entry name" value="DEXQc_UvrD"/>
    <property type="match status" value="1"/>
</dbReference>
<protein>
    <recommendedName>
        <fullName evidence="13">ATP-dependent helicase/nuclease subunit A</fullName>
        <ecNumber evidence="13">3.1.-.-</ecNumber>
        <ecNumber evidence="13">5.6.2.4</ecNumber>
    </recommendedName>
    <alternativeName>
        <fullName evidence="13">ATP-dependent helicase/nuclease AddA</fullName>
    </alternativeName>
    <alternativeName>
        <fullName evidence="13">DNA 3'-5' helicase AddA</fullName>
    </alternativeName>
</protein>
<comment type="subunit">
    <text evidence="13">Heterodimer of AddA and AddB/RexB.</text>
</comment>
<dbReference type="PANTHER" id="PTHR11070">
    <property type="entry name" value="UVRD / RECB / PCRA DNA HELICASE FAMILY MEMBER"/>
    <property type="match status" value="1"/>
</dbReference>
<dbReference type="PROSITE" id="PS51217">
    <property type="entry name" value="UVRD_HELICASE_CTER"/>
    <property type="match status" value="1"/>
</dbReference>
<dbReference type="EMBL" id="AWTT01000041">
    <property type="protein sequence ID" value="KIS02898.1"/>
    <property type="molecule type" value="Genomic_DNA"/>
</dbReference>
<evidence type="ECO:0000256" key="3">
    <source>
        <dbReference type="ARBA" id="ARBA00022763"/>
    </source>
</evidence>
<comment type="cofactor">
    <cofactor evidence="13">
        <name>Mg(2+)</name>
        <dbReference type="ChEBI" id="CHEBI:18420"/>
    </cofactor>
</comment>
<evidence type="ECO:0000259" key="16">
    <source>
        <dbReference type="PROSITE" id="PS51198"/>
    </source>
</evidence>
<dbReference type="GO" id="GO:0008408">
    <property type="term" value="F:3'-5' exonuclease activity"/>
    <property type="evidence" value="ECO:0007669"/>
    <property type="project" value="UniProtKB-UniRule"/>
</dbReference>
<evidence type="ECO:0000256" key="5">
    <source>
        <dbReference type="ARBA" id="ARBA00022806"/>
    </source>
</evidence>
<dbReference type="SUPFAM" id="SSF52980">
    <property type="entry name" value="Restriction endonuclease-like"/>
    <property type="match status" value="1"/>
</dbReference>
<dbReference type="Gene3D" id="3.90.320.10">
    <property type="match status" value="1"/>
</dbReference>
<dbReference type="Gene3D" id="3.40.50.300">
    <property type="entry name" value="P-loop containing nucleotide triphosphate hydrolases"/>
    <property type="match status" value="4"/>
</dbReference>
<dbReference type="Proteomes" id="UP000032279">
    <property type="component" value="Unassembled WGS sequence"/>
</dbReference>
<comment type="caution">
    <text evidence="18">The sequence shown here is derived from an EMBL/GenBank/DDBJ whole genome shotgun (WGS) entry which is preliminary data.</text>
</comment>
<dbReference type="GO" id="GO:0033202">
    <property type="term" value="C:DNA helicase complex"/>
    <property type="evidence" value="ECO:0007669"/>
    <property type="project" value="TreeGrafter"/>
</dbReference>
<keyword evidence="2 13" id="KW-0547">Nucleotide-binding</keyword>
<dbReference type="InterPro" id="IPR000212">
    <property type="entry name" value="DNA_helicase_UvrD/REP"/>
</dbReference>
<keyword evidence="9 13" id="KW-0234">DNA repair</keyword>
<dbReference type="InterPro" id="IPR011335">
    <property type="entry name" value="Restrct_endonuc-II-like"/>
</dbReference>
<keyword evidence="6 13" id="KW-0269">Exonuclease</keyword>
<evidence type="ECO:0000256" key="13">
    <source>
        <dbReference type="HAMAP-Rule" id="MF_01451"/>
    </source>
</evidence>
<dbReference type="InterPro" id="IPR027417">
    <property type="entry name" value="P-loop_NTPase"/>
</dbReference>
<keyword evidence="4 13" id="KW-0378">Hydrolase</keyword>
<keyword evidence="8 13" id="KW-0238">DNA-binding</keyword>
<evidence type="ECO:0000256" key="11">
    <source>
        <dbReference type="ARBA" id="ARBA00034617"/>
    </source>
</evidence>
<evidence type="ECO:0000259" key="17">
    <source>
        <dbReference type="PROSITE" id="PS51217"/>
    </source>
</evidence>
<sequence>MSATDYTTEQRLAIDEQGQNILVSASAGSGKTTVLVERVIQKILKSETESVANLLVVTFTKAAAKGMRDKIKQALREAAEKTNNASLKQRLRKEMNLVGVADISTIDSFCTHLIKRYYYLIDLDPQFRMFADSTEQILLQQSVWDDVRETLYATNDTQFEHLVENFSDDRGDDGLTKVVQELDSFANGTPAPHEWLSQLPKLYEVESDSLTDTPFYQQRVVPILVGIVQQLLADINDNIELAVGDELSEVKTLLETDRELTAEILDLVQHASWETIRAKLLALKFKSFPRATTDEKKEIYAPFKPDREVFKKQLNNLQSTYFPLHEEQTIEVMAQSKQLVATLADVTWQYRQAYQAEKQQRHVMDFADLEHYALAILTTNSTDGDSIVEQLKNHYHEIMIDEYQDTNQLQESILTTIASTQPGNLFMVGDVKQSIYQFRLADPSLFLRKYEQFRQPESQDGEAIVLADNFRSVENITDFVNLIFKQLMDRQVGEMNYDQAAQLKFGARYYPDKGTSTEILLYESKTTPESDEPDEESLMPSDKTIGEIQMIGQRINRMVDSGEEIYDTKAKKKRSINFGDITILAPTKSNNNQIIEQFTQLGIPVTVNDAQNYFRATEIRIMMALLRVVDNPYQDIPLAAVLRSPIVGLDENELAYLRIQNKTDDYFAAVKTFHAGFDENTASDFAQQIYAKVDRFLHQLNQFKLIANQNRLVKLIWSIYDTTGFLDYVGGMPGGRQRQANLHALYERAHVYEESSFKGVFQFVRFIEQMQQQNQDLGEAPAQTSSNTVSVMTIHGSKGLQFPVVFLMNAAHQFNKNNFKENYLLDAKDGIGITYMTDERVTINTLQKQVLKDTIDRRDQAEEMRLLYVALTRAEQRLLITGSYQNVDKAIASWERAFQSNQMSLPTQVRLKTINFMDWIGMSLVRHPHFDVDLLTKDNEWPGLNSDDTKNTEFRIDKFTATDLQPKDAELTNQPVPAASKDVAKQTNKADNPIVGMSHDEIKRVLHFNYEHTAATMTTAYQSVSEIKRLFEDPDNLQLGQLEFAPQARQKGRYVSENFGQPKFMQTTVKPSAAQIGTATHLVLQTLDLAHEPTIATVEQVIVRLTAANIITNEVAQQINRQQILQFFATDLGQSILMHPEWLKREVPFSMLLNGAQLFAEINDPDEKVLIHGIIDGYLELDDEISLFDYKTDQLRDDGDRQASIAQIVDRYRGQVNLYAQALKQMTHKPVRHKYLYLLAANELVEIKHED</sequence>
<dbReference type="PATRIC" id="fig|1335616.4.peg.1518"/>
<evidence type="ECO:0000256" key="1">
    <source>
        <dbReference type="ARBA" id="ARBA00022722"/>
    </source>
</evidence>
<keyword evidence="3 13" id="KW-0227">DNA damage</keyword>
<dbReference type="Pfam" id="PF12705">
    <property type="entry name" value="PDDEXK_1"/>
    <property type="match status" value="1"/>
</dbReference>
<evidence type="ECO:0000256" key="12">
    <source>
        <dbReference type="ARBA" id="ARBA00048988"/>
    </source>
</evidence>
<evidence type="ECO:0000256" key="14">
    <source>
        <dbReference type="PROSITE-ProRule" id="PRU00560"/>
    </source>
</evidence>
<dbReference type="InterPro" id="IPR014017">
    <property type="entry name" value="DNA_helicase_UvrD-like_C"/>
</dbReference>
<dbReference type="InterPro" id="IPR038726">
    <property type="entry name" value="PDDEXK_AddAB-type"/>
</dbReference>
<evidence type="ECO:0000256" key="15">
    <source>
        <dbReference type="SAM" id="MobiDB-lite"/>
    </source>
</evidence>
<dbReference type="GO" id="GO:0000724">
    <property type="term" value="P:double-strand break repair via homologous recombination"/>
    <property type="evidence" value="ECO:0007669"/>
    <property type="project" value="UniProtKB-UniRule"/>
</dbReference>
<dbReference type="GO" id="GO:0003690">
    <property type="term" value="F:double-stranded DNA binding"/>
    <property type="evidence" value="ECO:0007669"/>
    <property type="project" value="UniProtKB-UniRule"/>
</dbReference>
<dbReference type="RefSeq" id="WP_044011219.1">
    <property type="nucleotide sequence ID" value="NZ_AWTT01000041.1"/>
</dbReference>
<evidence type="ECO:0000256" key="9">
    <source>
        <dbReference type="ARBA" id="ARBA00023204"/>
    </source>
</evidence>
<dbReference type="NCBIfam" id="TIGR02785">
    <property type="entry name" value="addA_Gpos"/>
    <property type="match status" value="1"/>
</dbReference>
<dbReference type="GO" id="GO:0016887">
    <property type="term" value="F:ATP hydrolysis activity"/>
    <property type="evidence" value="ECO:0007669"/>
    <property type="project" value="RHEA"/>
</dbReference>
<feature type="region of interest" description="Disordered" evidence="15">
    <location>
        <begin position="965"/>
        <end position="994"/>
    </location>
</feature>
<keyword evidence="5 13" id="KW-0347">Helicase</keyword>
<reference evidence="18 19" key="1">
    <citation type="submission" date="2013-08" db="EMBL/GenBank/DDBJ databases">
        <title>Lactobacillus wasatchii sp. WDC04, a late gas producing bacteria isolated from aged chedder cheese.</title>
        <authorList>
            <person name="Oberg C.J."/>
            <person name="Culumber M."/>
            <person name="McMahon D.J."/>
            <person name="Broadbent J.R."/>
            <person name="Oberg T.S."/>
            <person name="Ortaki F."/>
        </authorList>
    </citation>
    <scope>NUCLEOTIDE SEQUENCE [LARGE SCALE GENOMIC DNA]</scope>
    <source>
        <strain evidence="18 19">WDC04</strain>
    </source>
</reference>
<comment type="similarity">
    <text evidence="13">Belongs to the helicase family. AddA subfamily.</text>
</comment>
<evidence type="ECO:0000256" key="8">
    <source>
        <dbReference type="ARBA" id="ARBA00023125"/>
    </source>
</evidence>
<dbReference type="GO" id="GO:0043138">
    <property type="term" value="F:3'-5' DNA helicase activity"/>
    <property type="evidence" value="ECO:0007669"/>
    <property type="project" value="UniProtKB-UniRule"/>
</dbReference>
<proteinExistence type="inferred from homology"/>
<keyword evidence="1 13" id="KW-0540">Nuclease</keyword>
<keyword evidence="7 13" id="KW-0067">ATP-binding</keyword>
<dbReference type="EC" id="5.6.2.4" evidence="13"/>
<evidence type="ECO:0000256" key="2">
    <source>
        <dbReference type="ARBA" id="ARBA00022741"/>
    </source>
</evidence>
<dbReference type="STRING" id="1335616.WDC_1514"/>
<dbReference type="HAMAP" id="MF_01451">
    <property type="entry name" value="AddA"/>
    <property type="match status" value="1"/>
</dbReference>
<dbReference type="InterPro" id="IPR014016">
    <property type="entry name" value="UvrD-like_ATP-bd"/>
</dbReference>
<feature type="domain" description="UvrD-like helicase ATP-binding" evidence="16">
    <location>
        <begin position="4"/>
        <end position="473"/>
    </location>
</feature>
<dbReference type="Pfam" id="PF13361">
    <property type="entry name" value="UvrD_C"/>
    <property type="match status" value="1"/>
</dbReference>